<dbReference type="Proteomes" id="UP000009168">
    <property type="component" value="Unassembled WGS sequence"/>
</dbReference>
<dbReference type="EMBL" id="GG662798">
    <property type="protein sequence ID" value="EAR89106.1"/>
    <property type="molecule type" value="Genomic_DNA"/>
</dbReference>
<organism evidence="1 2">
    <name type="scientific">Tetrahymena thermophila (strain SB210)</name>
    <dbReference type="NCBI Taxonomy" id="312017"/>
    <lineage>
        <taxon>Eukaryota</taxon>
        <taxon>Sar</taxon>
        <taxon>Alveolata</taxon>
        <taxon>Ciliophora</taxon>
        <taxon>Intramacronucleata</taxon>
        <taxon>Oligohymenophorea</taxon>
        <taxon>Hymenostomatida</taxon>
        <taxon>Tetrahymenina</taxon>
        <taxon>Tetrahymenidae</taxon>
        <taxon>Tetrahymena</taxon>
    </lineage>
</organism>
<protein>
    <submittedName>
        <fullName evidence="1">Uncharacterized protein</fullName>
    </submittedName>
</protein>
<gene>
    <name evidence="1" type="ORF">TTHERM_00575580</name>
</gene>
<dbReference type="RefSeq" id="XP_001009351.1">
    <property type="nucleotide sequence ID" value="XM_001009351.3"/>
</dbReference>
<dbReference type="eggNOG" id="ENOG502SVWG">
    <property type="taxonomic scope" value="Eukaryota"/>
</dbReference>
<dbReference type="AlphaFoldDB" id="Q22V42"/>
<reference evidence="2" key="1">
    <citation type="journal article" date="2006" name="PLoS Biol.">
        <title>Macronuclear genome sequence of the ciliate Tetrahymena thermophila, a model eukaryote.</title>
        <authorList>
            <person name="Eisen J.A."/>
            <person name="Coyne R.S."/>
            <person name="Wu M."/>
            <person name="Wu D."/>
            <person name="Thiagarajan M."/>
            <person name="Wortman J.R."/>
            <person name="Badger J.H."/>
            <person name="Ren Q."/>
            <person name="Amedeo P."/>
            <person name="Jones K.M."/>
            <person name="Tallon L.J."/>
            <person name="Delcher A.L."/>
            <person name="Salzberg S.L."/>
            <person name="Silva J.C."/>
            <person name="Haas B.J."/>
            <person name="Majoros W.H."/>
            <person name="Farzad M."/>
            <person name="Carlton J.M."/>
            <person name="Smith R.K. Jr."/>
            <person name="Garg J."/>
            <person name="Pearlman R.E."/>
            <person name="Karrer K.M."/>
            <person name="Sun L."/>
            <person name="Manning G."/>
            <person name="Elde N.C."/>
            <person name="Turkewitz A.P."/>
            <person name="Asai D.J."/>
            <person name="Wilkes D.E."/>
            <person name="Wang Y."/>
            <person name="Cai H."/>
            <person name="Collins K."/>
            <person name="Stewart B.A."/>
            <person name="Lee S.R."/>
            <person name="Wilamowska K."/>
            <person name="Weinberg Z."/>
            <person name="Ruzzo W.L."/>
            <person name="Wloga D."/>
            <person name="Gaertig J."/>
            <person name="Frankel J."/>
            <person name="Tsao C.-C."/>
            <person name="Gorovsky M.A."/>
            <person name="Keeling P.J."/>
            <person name="Waller R.F."/>
            <person name="Patron N.J."/>
            <person name="Cherry J.M."/>
            <person name="Stover N.A."/>
            <person name="Krieger C.J."/>
            <person name="del Toro C."/>
            <person name="Ryder H.F."/>
            <person name="Williamson S.C."/>
            <person name="Barbeau R.A."/>
            <person name="Hamilton E.P."/>
            <person name="Orias E."/>
        </authorList>
    </citation>
    <scope>NUCLEOTIDE SEQUENCE [LARGE SCALE GENOMIC DNA]</scope>
    <source>
        <strain evidence="2">SB210</strain>
    </source>
</reference>
<dbReference type="GeneID" id="7824162"/>
<accession>Q22V42</accession>
<name>Q22V42_TETTS</name>
<dbReference type="HOGENOM" id="CLU_663069_0_0_1"/>
<dbReference type="KEGG" id="tet:TTHERM_00575580"/>
<evidence type="ECO:0000313" key="2">
    <source>
        <dbReference type="Proteomes" id="UP000009168"/>
    </source>
</evidence>
<evidence type="ECO:0000313" key="1">
    <source>
        <dbReference type="EMBL" id="EAR89106.1"/>
    </source>
</evidence>
<proteinExistence type="predicted"/>
<dbReference type="InParanoid" id="Q22V42"/>
<keyword evidence="2" id="KW-1185">Reference proteome</keyword>
<sequence length="415" mass="48888">MNSLNKDSLNFKGQETNHFKQFFNKSIPNARYSLSIHSNPQSTLSISQVEQENKKRRIDLDNFSKHITASPSRLHLSRNENSYISSTNNNTIINTKNNSIVSNNNPTYLNDSRLANQQDSMISLKNNQGQQDQSLIGSINNNLRTQNQSNINSRTLQLQRSFFFNGPERFENDKNHNYFGRSSINPMVNTHKYETSQAEDIKYYKIFQETEKKFDDSKLYLKTDSNYLKNPQERMNELQEVKKNQQLLQEWKVEHQQKSKQYKLAKAAFKSGISHIDGPLDNDTRIYSNEHKNFVKKEHDELNRRNVRLSYIEKFVTTNPAIYFDNSKQSTLFENKRQNFPHQVDDFQNNFMRKQKSELALNRNKQTFDRLFGHNLQDQKDIISSQRSKFLMSKDLYGKQHNIVNNTLNPSLKYL</sequence>